<accession>A0ABP9M307</accession>
<reference evidence="6" key="1">
    <citation type="journal article" date="2019" name="Int. J. Syst. Evol. Microbiol.">
        <title>The Global Catalogue of Microorganisms (GCM) 10K type strain sequencing project: providing services to taxonomists for standard genome sequencing and annotation.</title>
        <authorList>
            <consortium name="The Broad Institute Genomics Platform"/>
            <consortium name="The Broad Institute Genome Sequencing Center for Infectious Disease"/>
            <person name="Wu L."/>
            <person name="Ma J."/>
        </authorList>
    </citation>
    <scope>NUCLEOTIDE SEQUENCE [LARGE SCALE GENOMIC DNA]</scope>
    <source>
        <strain evidence="6">JCM 18423</strain>
    </source>
</reference>
<evidence type="ECO:0000313" key="5">
    <source>
        <dbReference type="EMBL" id="GAA5090229.1"/>
    </source>
</evidence>
<feature type="region of interest" description="Disordered" evidence="4">
    <location>
        <begin position="89"/>
        <end position="108"/>
    </location>
</feature>
<organism evidence="5 6">
    <name type="scientific">Paenalcaligenes hermetiae</name>
    <dbReference type="NCBI Taxonomy" id="1157987"/>
    <lineage>
        <taxon>Bacteria</taxon>
        <taxon>Pseudomonadati</taxon>
        <taxon>Pseudomonadota</taxon>
        <taxon>Betaproteobacteria</taxon>
        <taxon>Burkholderiales</taxon>
        <taxon>Alcaligenaceae</taxon>
        <taxon>Paenalcaligenes</taxon>
    </lineage>
</organism>
<dbReference type="RefSeq" id="WP_260650218.1">
    <property type="nucleotide sequence ID" value="NZ_BAABKD010000009.1"/>
</dbReference>
<dbReference type="InterPro" id="IPR003489">
    <property type="entry name" value="RHF/RaiA"/>
</dbReference>
<dbReference type="Proteomes" id="UP001500227">
    <property type="component" value="Unassembled WGS sequence"/>
</dbReference>
<proteinExistence type="predicted"/>
<name>A0ABP9M307_9BURK</name>
<dbReference type="EMBL" id="BAABKD010000009">
    <property type="protein sequence ID" value="GAA5090229.1"/>
    <property type="molecule type" value="Genomic_DNA"/>
</dbReference>
<dbReference type="PANTHER" id="PTHR33231:SF1">
    <property type="entry name" value="30S RIBOSOMAL PROTEIN"/>
    <property type="match status" value="1"/>
</dbReference>
<evidence type="ECO:0000256" key="2">
    <source>
        <dbReference type="ARBA" id="ARBA00038695"/>
    </source>
</evidence>
<dbReference type="SUPFAM" id="SSF69754">
    <property type="entry name" value="Ribosome binding protein Y (YfiA homologue)"/>
    <property type="match status" value="1"/>
</dbReference>
<keyword evidence="1" id="KW-0810">Translation regulation</keyword>
<dbReference type="InterPro" id="IPR036567">
    <property type="entry name" value="RHF-like"/>
</dbReference>
<evidence type="ECO:0000256" key="1">
    <source>
        <dbReference type="ARBA" id="ARBA00022845"/>
    </source>
</evidence>
<comment type="subunit">
    <text evidence="2">Associates exclusively with 100S ribosomes, which are dimers of 70S ribosomes.</text>
</comment>
<sequence>MNLHITGRNLEVTPAIHDYVHNKIGRLDKHFDSVIEAQVILSIERLKHTAEITLRVAGKDIHCSNSEDTLYAAIDVLADKVERQVIKHKAKTTNHAHQPHKRMEASLA</sequence>
<gene>
    <name evidence="5" type="primary">raiA</name>
    <name evidence="5" type="ORF">GCM10023337_14250</name>
</gene>
<dbReference type="NCBIfam" id="TIGR00741">
    <property type="entry name" value="yfiA"/>
    <property type="match status" value="1"/>
</dbReference>
<evidence type="ECO:0000313" key="6">
    <source>
        <dbReference type="Proteomes" id="UP001500227"/>
    </source>
</evidence>
<protein>
    <recommendedName>
        <fullName evidence="3">Ribosome hibernation promoting factor</fullName>
    </recommendedName>
</protein>
<dbReference type="Gene3D" id="3.30.160.100">
    <property type="entry name" value="Ribosome hibernation promotion factor-like"/>
    <property type="match status" value="1"/>
</dbReference>
<keyword evidence="6" id="KW-1185">Reference proteome</keyword>
<dbReference type="InterPro" id="IPR050574">
    <property type="entry name" value="HPF/YfiA_ribosome-assoc"/>
</dbReference>
<feature type="compositionally biased region" description="Basic residues" evidence="4">
    <location>
        <begin position="89"/>
        <end position="100"/>
    </location>
</feature>
<evidence type="ECO:0000256" key="4">
    <source>
        <dbReference type="SAM" id="MobiDB-lite"/>
    </source>
</evidence>
<dbReference type="CDD" id="cd00552">
    <property type="entry name" value="RaiA"/>
    <property type="match status" value="1"/>
</dbReference>
<comment type="caution">
    <text evidence="5">The sequence shown here is derived from an EMBL/GenBank/DDBJ whole genome shotgun (WGS) entry which is preliminary data.</text>
</comment>
<evidence type="ECO:0000256" key="3">
    <source>
        <dbReference type="ARBA" id="ARBA00041148"/>
    </source>
</evidence>
<dbReference type="Pfam" id="PF02482">
    <property type="entry name" value="Ribosomal_S30AE"/>
    <property type="match status" value="1"/>
</dbReference>
<dbReference type="PANTHER" id="PTHR33231">
    <property type="entry name" value="30S RIBOSOMAL PROTEIN"/>
    <property type="match status" value="1"/>
</dbReference>